<evidence type="ECO:0000313" key="1">
    <source>
        <dbReference type="EMBL" id="GBB93651.1"/>
    </source>
</evidence>
<comment type="caution">
    <text evidence="1">The sequence shown here is derived from an EMBL/GenBank/DDBJ whole genome shotgun (WGS) entry which is preliminary data.</text>
</comment>
<accession>A0A2Z6R9M6</accession>
<organism evidence="1 2">
    <name type="scientific">Rhizophagus clarus</name>
    <dbReference type="NCBI Taxonomy" id="94130"/>
    <lineage>
        <taxon>Eukaryota</taxon>
        <taxon>Fungi</taxon>
        <taxon>Fungi incertae sedis</taxon>
        <taxon>Mucoromycota</taxon>
        <taxon>Glomeromycotina</taxon>
        <taxon>Glomeromycetes</taxon>
        <taxon>Glomerales</taxon>
        <taxon>Glomeraceae</taxon>
        <taxon>Rhizophagus</taxon>
    </lineage>
</organism>
<keyword evidence="2" id="KW-1185">Reference proteome</keyword>
<dbReference type="EMBL" id="BEXD01001340">
    <property type="protein sequence ID" value="GBB93651.1"/>
    <property type="molecule type" value="Genomic_DNA"/>
</dbReference>
<proteinExistence type="predicted"/>
<protein>
    <submittedName>
        <fullName evidence="1">Uncharacterized protein</fullName>
    </submittedName>
</protein>
<evidence type="ECO:0000313" key="2">
    <source>
        <dbReference type="Proteomes" id="UP000247702"/>
    </source>
</evidence>
<dbReference type="Proteomes" id="UP000247702">
    <property type="component" value="Unassembled WGS sequence"/>
</dbReference>
<name>A0A2Z6R9M6_9GLOM</name>
<dbReference type="AlphaFoldDB" id="A0A2Z6R9M6"/>
<gene>
    <name evidence="1" type="ORF">RclHR1_22030002</name>
</gene>
<reference evidence="1 2" key="1">
    <citation type="submission" date="2017-11" db="EMBL/GenBank/DDBJ databases">
        <title>The genome of Rhizophagus clarus HR1 reveals common genetic basis of auxotrophy among arbuscular mycorrhizal fungi.</title>
        <authorList>
            <person name="Kobayashi Y."/>
        </authorList>
    </citation>
    <scope>NUCLEOTIDE SEQUENCE [LARGE SCALE GENOMIC DNA]</scope>
    <source>
        <strain evidence="1 2">HR1</strain>
    </source>
</reference>
<sequence>MFAKIHKDLPHYFTRQMQKNVLNKYSYIQKVTPAVLHMLHFDLTGNVAVSLNSISHDVEERLQLMLTLADPTIISDLRTNNDFDRTKFNTFWDEIEAYFNKQNLLTVDEQRHGTILYMPLALSVCDLCEIIMEKLHTIYGNSFPFTIYILSEE</sequence>